<evidence type="ECO:0000256" key="1">
    <source>
        <dbReference type="ARBA" id="ARBA00023002"/>
    </source>
</evidence>
<dbReference type="FunFam" id="3.40.50.720:FF:000645">
    <property type="entry name" value="Anthocyanidin reductase ((2S)-flavan-3-ol-forming)"/>
    <property type="match status" value="1"/>
</dbReference>
<keyword evidence="3" id="KW-1185">Reference proteome</keyword>
<proteinExistence type="predicted"/>
<gene>
    <name evidence="4" type="primary">LOC109716157</name>
</gene>
<dbReference type="Gramene" id="Aco010710.1.mrna1">
    <property type="protein sequence ID" value="Aco010710.1.mrna1"/>
    <property type="gene ID" value="Aco010710.1.path1"/>
</dbReference>
<dbReference type="GeneID" id="109716157"/>
<dbReference type="Proteomes" id="UP000515123">
    <property type="component" value="Linkage group 10"/>
</dbReference>
<name>A0A6P5FU75_ANACO</name>
<sequence length="346" mass="38156">MEERISKVCVTGASGYIGSWLVKKLLEKGYQVHATIRNLGDKSKCGLLKNIPESEGRLSLFEADIYDSKSFEPAIKGCDFVFLVATPLQHSPCSSQYKDTTEAAVDAIHTILRLCDESGSVKRVIYTGSVTAASPLKEDGTGFNNFIDESCWTPLDVSYAHSEDHEKAYVSSKTLSEKAVLSYNDDRRSKGSKLEVVSLACGLVGGGDTILPYTPLSVRVIVAPLTGEEICHRQLMFLQALLGSVPLIHIDDVCEAHIFCMERPSIAGRFLCAAGYPAMQECVDYFVKEFPGIKLIIKEVEGEGARVEPKSQKLVDLGFRYRYSVEEILNESVRCARKMGSLKKMD</sequence>
<dbReference type="PANTHER" id="PTHR10366:SF696">
    <property type="entry name" value="OS07G0601900 PROTEIN"/>
    <property type="match status" value="1"/>
</dbReference>
<reference evidence="3" key="1">
    <citation type="journal article" date="2015" name="Nat. Genet.">
        <title>The pineapple genome and the evolution of CAM photosynthesis.</title>
        <authorList>
            <person name="Ming R."/>
            <person name="VanBuren R."/>
            <person name="Wai C.M."/>
            <person name="Tang H."/>
            <person name="Schatz M.C."/>
            <person name="Bowers J.E."/>
            <person name="Lyons E."/>
            <person name="Wang M.L."/>
            <person name="Chen J."/>
            <person name="Biggers E."/>
            <person name="Zhang J."/>
            <person name="Huang L."/>
            <person name="Zhang L."/>
            <person name="Miao W."/>
            <person name="Zhang J."/>
            <person name="Ye Z."/>
            <person name="Miao C."/>
            <person name="Lin Z."/>
            <person name="Wang H."/>
            <person name="Zhou H."/>
            <person name="Yim W.C."/>
            <person name="Priest H.D."/>
            <person name="Zheng C."/>
            <person name="Woodhouse M."/>
            <person name="Edger P.P."/>
            <person name="Guyot R."/>
            <person name="Guo H.B."/>
            <person name="Guo H."/>
            <person name="Zheng G."/>
            <person name="Singh R."/>
            <person name="Sharma A."/>
            <person name="Min X."/>
            <person name="Zheng Y."/>
            <person name="Lee H."/>
            <person name="Gurtowski J."/>
            <person name="Sedlazeck F.J."/>
            <person name="Harkess A."/>
            <person name="McKain M.R."/>
            <person name="Liao Z."/>
            <person name="Fang J."/>
            <person name="Liu J."/>
            <person name="Zhang X."/>
            <person name="Zhang Q."/>
            <person name="Hu W."/>
            <person name="Qin Y."/>
            <person name="Wang K."/>
            <person name="Chen L.Y."/>
            <person name="Shirley N."/>
            <person name="Lin Y.R."/>
            <person name="Liu L.Y."/>
            <person name="Hernandez A.G."/>
            <person name="Wright C.L."/>
            <person name="Bulone V."/>
            <person name="Tuskan G.A."/>
            <person name="Heath K."/>
            <person name="Zee F."/>
            <person name="Moore P.H."/>
            <person name="Sunkar R."/>
            <person name="Leebens-Mack J.H."/>
            <person name="Mockler T."/>
            <person name="Bennetzen J.L."/>
            <person name="Freeling M."/>
            <person name="Sankoff D."/>
            <person name="Paterson A.H."/>
            <person name="Zhu X."/>
            <person name="Yang X."/>
            <person name="Smith J.A."/>
            <person name="Cushman J.C."/>
            <person name="Paull R.E."/>
            <person name="Yu Q."/>
        </authorList>
    </citation>
    <scope>NUCLEOTIDE SEQUENCE [LARGE SCALE GENOMIC DNA]</scope>
    <source>
        <strain evidence="3">cv. F153</strain>
    </source>
</reference>
<feature type="domain" description="NAD-dependent epimerase/dehydratase" evidence="2">
    <location>
        <begin position="8"/>
        <end position="264"/>
    </location>
</feature>
<dbReference type="Gene3D" id="3.40.50.720">
    <property type="entry name" value="NAD(P)-binding Rossmann-like Domain"/>
    <property type="match status" value="1"/>
</dbReference>
<accession>A0A6P5FU75</accession>
<dbReference type="OrthoDB" id="2735536at2759"/>
<dbReference type="AlphaFoldDB" id="A0A6P5FU75"/>
<dbReference type="RefSeq" id="XP_020097063.1">
    <property type="nucleotide sequence ID" value="XM_020241474.1"/>
</dbReference>
<evidence type="ECO:0000313" key="4">
    <source>
        <dbReference type="RefSeq" id="XP_020097063.1"/>
    </source>
</evidence>
<dbReference type="InterPro" id="IPR001509">
    <property type="entry name" value="Epimerase_deHydtase"/>
</dbReference>
<evidence type="ECO:0000313" key="3">
    <source>
        <dbReference type="Proteomes" id="UP000515123"/>
    </source>
</evidence>
<keyword evidence="1" id="KW-0560">Oxidoreductase</keyword>
<dbReference type="CDD" id="cd08958">
    <property type="entry name" value="FR_SDR_e"/>
    <property type="match status" value="1"/>
</dbReference>
<evidence type="ECO:0000259" key="2">
    <source>
        <dbReference type="Pfam" id="PF01370"/>
    </source>
</evidence>
<protein>
    <submittedName>
        <fullName evidence="4">Anthocyanidin reductase ((2S)-flavan-3-ol-forming)-like isoform X1</fullName>
    </submittedName>
</protein>
<dbReference type="Pfam" id="PF01370">
    <property type="entry name" value="Epimerase"/>
    <property type="match status" value="1"/>
</dbReference>
<dbReference type="InterPro" id="IPR050425">
    <property type="entry name" value="NAD(P)_dehydrat-like"/>
</dbReference>
<organism evidence="3 4">
    <name type="scientific">Ananas comosus</name>
    <name type="common">Pineapple</name>
    <name type="synonym">Ananas ananas</name>
    <dbReference type="NCBI Taxonomy" id="4615"/>
    <lineage>
        <taxon>Eukaryota</taxon>
        <taxon>Viridiplantae</taxon>
        <taxon>Streptophyta</taxon>
        <taxon>Embryophyta</taxon>
        <taxon>Tracheophyta</taxon>
        <taxon>Spermatophyta</taxon>
        <taxon>Magnoliopsida</taxon>
        <taxon>Liliopsida</taxon>
        <taxon>Poales</taxon>
        <taxon>Bromeliaceae</taxon>
        <taxon>Bromelioideae</taxon>
        <taxon>Ananas</taxon>
    </lineage>
</organism>
<dbReference type="GO" id="GO:0016616">
    <property type="term" value="F:oxidoreductase activity, acting on the CH-OH group of donors, NAD or NADP as acceptor"/>
    <property type="evidence" value="ECO:0007669"/>
    <property type="project" value="TreeGrafter"/>
</dbReference>
<dbReference type="SUPFAM" id="SSF51735">
    <property type="entry name" value="NAD(P)-binding Rossmann-fold domains"/>
    <property type="match status" value="1"/>
</dbReference>
<reference evidence="4" key="2">
    <citation type="submission" date="2025-08" db="UniProtKB">
        <authorList>
            <consortium name="RefSeq"/>
        </authorList>
    </citation>
    <scope>IDENTIFICATION</scope>
    <source>
        <tissue evidence="4">Leaf</tissue>
    </source>
</reference>
<dbReference type="PANTHER" id="PTHR10366">
    <property type="entry name" value="NAD DEPENDENT EPIMERASE/DEHYDRATASE"/>
    <property type="match status" value="1"/>
</dbReference>
<dbReference type="InterPro" id="IPR036291">
    <property type="entry name" value="NAD(P)-bd_dom_sf"/>
</dbReference>